<accession>A0A438J981</accession>
<evidence type="ECO:0000256" key="8">
    <source>
        <dbReference type="ARBA" id="ARBA00023136"/>
    </source>
</evidence>
<dbReference type="Proteomes" id="UP000288805">
    <property type="component" value="Unassembled WGS sequence"/>
</dbReference>
<feature type="transmembrane region" description="Helical" evidence="9">
    <location>
        <begin position="84"/>
        <end position="103"/>
    </location>
</feature>
<comment type="similarity">
    <text evidence="2">Belongs to the WD repeat RBAP46/RBAP48/MSI1 family.</text>
</comment>
<dbReference type="GO" id="GO:0008250">
    <property type="term" value="C:oligosaccharyltransferase complex"/>
    <property type="evidence" value="ECO:0007669"/>
    <property type="project" value="UniProtKB-UniRule"/>
</dbReference>
<evidence type="ECO:0000256" key="1">
    <source>
        <dbReference type="ARBA" id="ARBA00004141"/>
    </source>
</evidence>
<comment type="subcellular location">
    <subcellularLocation>
        <location evidence="1 9">Membrane</location>
        <topology evidence="1 9">Multi-pass membrane protein</topology>
    </subcellularLocation>
</comment>
<dbReference type="EMBL" id="QGNW01000056">
    <property type="protein sequence ID" value="RVX05527.1"/>
    <property type="molecule type" value="Genomic_DNA"/>
</dbReference>
<dbReference type="InterPro" id="IPR022052">
    <property type="entry name" value="Histone-bd_RBBP4-like_N"/>
</dbReference>
<name>A0A438J981_VITVI</name>
<evidence type="ECO:0000313" key="12">
    <source>
        <dbReference type="EMBL" id="RVX05527.1"/>
    </source>
</evidence>
<comment type="subunit">
    <text evidence="9">Component of the oligosaccharyltransferase (OST) complex.</text>
</comment>
<comment type="caution">
    <text evidence="12">The sequence shown here is derived from an EMBL/GenBank/DDBJ whole genome shotgun (WGS) entry which is preliminary data.</text>
</comment>
<evidence type="ECO:0000256" key="10">
    <source>
        <dbReference type="SAM" id="MobiDB-lite"/>
    </source>
</evidence>
<organism evidence="12 13">
    <name type="scientific">Vitis vinifera</name>
    <name type="common">Grape</name>
    <dbReference type="NCBI Taxonomy" id="29760"/>
    <lineage>
        <taxon>Eukaryota</taxon>
        <taxon>Viridiplantae</taxon>
        <taxon>Streptophyta</taxon>
        <taxon>Embryophyta</taxon>
        <taxon>Tracheophyta</taxon>
        <taxon>Spermatophyta</taxon>
        <taxon>Magnoliopsida</taxon>
        <taxon>eudicotyledons</taxon>
        <taxon>Gunneridae</taxon>
        <taxon>Pentapetalae</taxon>
        <taxon>rosids</taxon>
        <taxon>Vitales</taxon>
        <taxon>Vitaceae</taxon>
        <taxon>Viteae</taxon>
        <taxon>Vitis</taxon>
    </lineage>
</organism>
<keyword evidence="7 9" id="KW-1133">Transmembrane helix</keyword>
<comment type="similarity">
    <text evidence="3 9">Belongs to the OST5 family.</text>
</comment>
<evidence type="ECO:0000256" key="2">
    <source>
        <dbReference type="ARBA" id="ARBA00009341"/>
    </source>
</evidence>
<evidence type="ECO:0000256" key="9">
    <source>
        <dbReference type="RuleBase" id="RU367008"/>
    </source>
</evidence>
<evidence type="ECO:0000259" key="11">
    <source>
        <dbReference type="Pfam" id="PF12265"/>
    </source>
</evidence>
<dbReference type="PANTHER" id="PTHR13636">
    <property type="entry name" value="TRANSMEMBRANE PROTEIN 258"/>
    <property type="match status" value="1"/>
</dbReference>
<reference evidence="12 13" key="1">
    <citation type="journal article" date="2018" name="PLoS Genet.">
        <title>Population sequencing reveals clonal diversity and ancestral inbreeding in the grapevine cultivar Chardonnay.</title>
        <authorList>
            <person name="Roach M.J."/>
            <person name="Johnson D.L."/>
            <person name="Bohlmann J."/>
            <person name="van Vuuren H.J."/>
            <person name="Jones S.J."/>
            <person name="Pretorius I.S."/>
            <person name="Schmidt S.A."/>
            <person name="Borneman A.R."/>
        </authorList>
    </citation>
    <scope>NUCLEOTIDE SEQUENCE [LARGE SCALE GENOMIC DNA]</scope>
    <source>
        <strain evidence="13">cv. Chardonnay</strain>
        <tissue evidence="12">Leaf</tissue>
    </source>
</reference>
<dbReference type="GO" id="GO:0006487">
    <property type="term" value="P:protein N-linked glycosylation"/>
    <property type="evidence" value="ECO:0007669"/>
    <property type="project" value="UniProtKB-UniRule"/>
</dbReference>
<feature type="compositionally biased region" description="Basic and acidic residues" evidence="10">
    <location>
        <begin position="128"/>
        <end position="141"/>
    </location>
</feature>
<keyword evidence="6" id="KW-0677">Repeat</keyword>
<evidence type="ECO:0000256" key="6">
    <source>
        <dbReference type="ARBA" id="ARBA00022737"/>
    </source>
</evidence>
<evidence type="ECO:0000256" key="3">
    <source>
        <dbReference type="ARBA" id="ARBA00009825"/>
    </source>
</evidence>
<dbReference type="Pfam" id="PF05251">
    <property type="entry name" value="Ost5"/>
    <property type="match status" value="1"/>
</dbReference>
<evidence type="ECO:0000256" key="4">
    <source>
        <dbReference type="ARBA" id="ARBA00022574"/>
    </source>
</evidence>
<keyword evidence="8 9" id="KW-0472">Membrane</keyword>
<sequence length="195" mass="21134">MAPAAKPITSPVPDAWYPTLAVLMLAVGLVTTASFFILIAWLASCENLNFEIISHVSDGCFMATRMESYEATSSRKSRSLAKELTTGAMASIFLGFGSLFLLLSSVKAVKSFNGVSDGEKKRGRKPKVRDYYEGAAGEKRGGGAGEGDGGGMRERAKSGQQQPVDDSYSRWKNVVPVIYDWLANHNLVWPSLSCR</sequence>
<keyword evidence="5 9" id="KW-0812">Transmembrane</keyword>
<dbReference type="AlphaFoldDB" id="A0A438J981"/>
<comment type="function">
    <text evidence="9">Subunit of the oligosaccharyl transferase (OST) complex that catalyzes the initial transfer of a defined glycan (Glc(3)Man(9)GlcNAc(2) in eukaryotes) from the lipid carrier dolichol-pyrophosphate to an asparagine residue within an Asn-X-Ser/Thr consensus motif in nascent polypeptide chains, the first step in protein N-glycosylation. N-glycosylation occurs cotranslationally and the complex associates with the Sec61 complex at the channel-forming translocon complex that mediates protein translocation across the endoplasmic reticulum (ER). All subunits are required for a maximal enzyme activity.</text>
</comment>
<dbReference type="Pfam" id="PF12265">
    <property type="entry name" value="CAF1C_H4-bd"/>
    <property type="match status" value="1"/>
</dbReference>
<evidence type="ECO:0000256" key="7">
    <source>
        <dbReference type="ARBA" id="ARBA00022989"/>
    </source>
</evidence>
<keyword evidence="4" id="KW-0853">WD repeat</keyword>
<feature type="domain" description="Histone-binding protein RBBP4-like N-terminal" evidence="11">
    <location>
        <begin position="166"/>
        <end position="195"/>
    </location>
</feature>
<dbReference type="InterPro" id="IPR007915">
    <property type="entry name" value="TMEM258/Ost5"/>
</dbReference>
<proteinExistence type="inferred from homology"/>
<dbReference type="InterPro" id="IPR015943">
    <property type="entry name" value="WD40/YVTN_repeat-like_dom_sf"/>
</dbReference>
<evidence type="ECO:0000313" key="13">
    <source>
        <dbReference type="Proteomes" id="UP000288805"/>
    </source>
</evidence>
<evidence type="ECO:0000256" key="5">
    <source>
        <dbReference type="ARBA" id="ARBA00022692"/>
    </source>
</evidence>
<feature type="transmembrane region" description="Helical" evidence="9">
    <location>
        <begin position="20"/>
        <end position="43"/>
    </location>
</feature>
<protein>
    <recommendedName>
        <fullName evidence="9">Dolichyl-diphosphooligosaccharide-protein glycosyltransferase subunit OST5</fullName>
    </recommendedName>
</protein>
<gene>
    <name evidence="12" type="primary">MSI4_1</name>
    <name evidence="12" type="ORF">CK203_013671</name>
</gene>
<dbReference type="Gene3D" id="2.130.10.10">
    <property type="entry name" value="YVTN repeat-like/Quinoprotein amine dehydrogenase"/>
    <property type="match status" value="1"/>
</dbReference>
<feature type="region of interest" description="Disordered" evidence="10">
    <location>
        <begin position="115"/>
        <end position="165"/>
    </location>
</feature>